<dbReference type="GeneID" id="105269946"/>
<dbReference type="OrthoDB" id="6226069at2759"/>
<evidence type="ECO:0000313" key="1">
    <source>
        <dbReference type="Proteomes" id="UP000694866"/>
    </source>
</evidence>
<evidence type="ECO:0000313" key="2">
    <source>
        <dbReference type="RefSeq" id="XP_011308877.1"/>
    </source>
</evidence>
<dbReference type="Proteomes" id="UP000694866">
    <property type="component" value="Unplaced"/>
</dbReference>
<organism evidence="1 2">
    <name type="scientific">Fopius arisanus</name>
    <dbReference type="NCBI Taxonomy" id="64838"/>
    <lineage>
        <taxon>Eukaryota</taxon>
        <taxon>Metazoa</taxon>
        <taxon>Ecdysozoa</taxon>
        <taxon>Arthropoda</taxon>
        <taxon>Hexapoda</taxon>
        <taxon>Insecta</taxon>
        <taxon>Pterygota</taxon>
        <taxon>Neoptera</taxon>
        <taxon>Endopterygota</taxon>
        <taxon>Hymenoptera</taxon>
        <taxon>Apocrita</taxon>
        <taxon>Ichneumonoidea</taxon>
        <taxon>Braconidae</taxon>
        <taxon>Opiinae</taxon>
        <taxon>Fopius</taxon>
    </lineage>
</organism>
<keyword evidence="1" id="KW-1185">Reference proteome</keyword>
<accession>A0A9R1U6D4</accession>
<dbReference type="RefSeq" id="XP_011308877.1">
    <property type="nucleotide sequence ID" value="XM_011310575.1"/>
</dbReference>
<dbReference type="AlphaFoldDB" id="A0A9R1U6D4"/>
<gene>
    <name evidence="2" type="primary">LOC105269946</name>
</gene>
<proteinExistence type="predicted"/>
<protein>
    <submittedName>
        <fullName evidence="2">Uncharacterized protein isoform X1</fullName>
    </submittedName>
</protein>
<reference evidence="2" key="1">
    <citation type="submission" date="2025-08" db="UniProtKB">
        <authorList>
            <consortium name="RefSeq"/>
        </authorList>
    </citation>
    <scope>IDENTIFICATION</scope>
    <source>
        <strain evidence="2">USDA-PBARC FA_bdor</strain>
        <tissue evidence="2">Whole organism</tissue>
    </source>
</reference>
<dbReference type="KEGG" id="fas:105269946"/>
<name>A0A9R1U6D4_9HYME</name>
<sequence length="353" mass="40101">MKNIKTSSGKEALERFGDQGGFFDLVLKPMFQQGHEGELLSWLKETSLIRSSVSCSQPECQGRNMGFVAARLRDRYNWVCPSCSKKQTIREGCFFNGVKTDFKSALMLILAWCQDVPSDLAAQQLEIKEHIVKKVYEKCGKVCEYYIEAHPEEFQVGGPGMVLIVDEFPGGYMIPEGVDVVMNKKRNNNSNTVLCIAEANCIPPKMWLHVIQAMPEPLPKTEKGKTVMQRCGMVEEAIKVITKQVLPGSFLVANSRARCCNYESLQELKQYSVFSVEYLQKFDNPDHQKLLSNLGTIWQNGAEICEEIQESTRSMGQSIISTHLWKQRFGYSLSSLPAFQYMLNHIVESYRFT</sequence>